<reference evidence="1 2" key="1">
    <citation type="journal article" date="2020" name="Genome Biol. Evol.">
        <title>Comparative genomics of strictly vertically transmitted, feminizing microsporidia endosymbionts of amphipod crustaceans.</title>
        <authorList>
            <person name="Cormier A."/>
            <person name="Chebbi M.A."/>
            <person name="Giraud I."/>
            <person name="Wattier R."/>
            <person name="Teixeira M."/>
            <person name="Gilbert C."/>
            <person name="Rigaud T."/>
            <person name="Cordaux R."/>
        </authorList>
    </citation>
    <scope>NUCLEOTIDE SEQUENCE [LARGE SCALE GENOMIC DNA]</scope>
    <source>
        <strain evidence="1 2">Ou3-Ou53</strain>
    </source>
</reference>
<keyword evidence="2" id="KW-1185">Reference proteome</keyword>
<protein>
    <submittedName>
        <fullName evidence="1">Uncharacterized protein</fullName>
    </submittedName>
</protein>
<dbReference type="AlphaFoldDB" id="A0A9P6KZR1"/>
<evidence type="ECO:0000313" key="2">
    <source>
        <dbReference type="Proteomes" id="UP000740883"/>
    </source>
</evidence>
<sequence length="449" mass="53154">MNIQGLARIMLATLSLGDSINYFYTEDEMLVAVDHIYNVLKIKNENYFFINEETSPQTDQNDLFVELYSTYYIIRNTSVKYNYQENEVVFLLNYRSLLDTMALSISKLNYRNVYFTFSEDFIDLLSKDKRNIVSLIKDAFKKVDIEAVYYPFILRTLLIDKNSFREDLIGMCVSIKNKDRTLVHLFDHTLENTITDRIIEEITVNAGQQTRIIISENEESKEILLHICKYLGKLSPQEIVDYGSRQRYLIEMPILLLLNRKDHLEIFECVFSKYKLAKLRELDIFLKVINIFLDIKEVPSKIVEIATESELKRITKGACELLKKIFEENIDINEEISHFLKMIFGSIYSSFDIQINGRDVENVIYFLKIDFLTLWVTSFLIYLESKNDSDLFKIYYYQNNAYFEELRHHLLQIYLKDDFYNNQDVIPYYTLETLRTLLIGSTDKINSEC</sequence>
<proteinExistence type="predicted"/>
<name>A0A9P6KZR1_9MICR</name>
<gene>
    <name evidence="1" type="ORF">NGRA_0773</name>
</gene>
<dbReference type="Proteomes" id="UP000740883">
    <property type="component" value="Unassembled WGS sequence"/>
</dbReference>
<dbReference type="EMBL" id="SBJO01000034">
    <property type="protein sequence ID" value="KAF9764159.1"/>
    <property type="molecule type" value="Genomic_DNA"/>
</dbReference>
<evidence type="ECO:0000313" key="1">
    <source>
        <dbReference type="EMBL" id="KAF9764159.1"/>
    </source>
</evidence>
<organism evidence="1 2">
    <name type="scientific">Nosema granulosis</name>
    <dbReference type="NCBI Taxonomy" id="83296"/>
    <lineage>
        <taxon>Eukaryota</taxon>
        <taxon>Fungi</taxon>
        <taxon>Fungi incertae sedis</taxon>
        <taxon>Microsporidia</taxon>
        <taxon>Nosematidae</taxon>
        <taxon>Nosema</taxon>
    </lineage>
</organism>
<accession>A0A9P6KZR1</accession>
<comment type="caution">
    <text evidence="1">The sequence shown here is derived from an EMBL/GenBank/DDBJ whole genome shotgun (WGS) entry which is preliminary data.</text>
</comment>